<dbReference type="Proteomes" id="UP000799437">
    <property type="component" value="Unassembled WGS sequence"/>
</dbReference>
<accession>A0A6A6WBK4</accession>
<keyword evidence="3" id="KW-1185">Reference proteome</keyword>
<dbReference type="RefSeq" id="XP_033602679.1">
    <property type="nucleotide sequence ID" value="XM_033740399.1"/>
</dbReference>
<evidence type="ECO:0000313" key="3">
    <source>
        <dbReference type="Proteomes" id="UP000799437"/>
    </source>
</evidence>
<evidence type="ECO:0008006" key="4">
    <source>
        <dbReference type="Google" id="ProtNLM"/>
    </source>
</evidence>
<evidence type="ECO:0000256" key="1">
    <source>
        <dbReference type="SAM" id="MobiDB-lite"/>
    </source>
</evidence>
<sequence length="389" mass="43468">MPIFDKLKSKLDTYSSQAQQKYFPGQHHNAPPPPIPQQSGTRMVWPPKLLQPPTVLGEVRDTSNRKINRDGGRSIRFNGRLYYMFGDTFCFDHSDDFKGVANNTIASIPDPSDPTKSHYWDGKMLTDNFVPHTPAEAQECEEGKKDNRRLVNWVFGGVVEREDGGWLWFDKIRTEGAAATKCFGMGVAKVLAKDDGTLTCERVDGENMVFGEHEPRFFSITAYPHTDGYVYGFGSLGNELGNKLARVPINADFTQRSSYEFFAKGGASWVKDFQDPNADLEDVIAGMSQGGILYMPDHGPAGKPFVWFGVNKFMSGDFYVGAAERIEGPYDIHEIGHGPKIMPKSDHLYCLYPHDWASDFGNGMVCVSWSDDGELGGKVAAGRYYFEME</sequence>
<evidence type="ECO:0000313" key="2">
    <source>
        <dbReference type="EMBL" id="KAF2760228.1"/>
    </source>
</evidence>
<feature type="region of interest" description="Disordered" evidence="1">
    <location>
        <begin position="23"/>
        <end position="42"/>
    </location>
</feature>
<dbReference type="OrthoDB" id="2583188at2759"/>
<dbReference type="EMBL" id="ML996568">
    <property type="protein sequence ID" value="KAF2760228.1"/>
    <property type="molecule type" value="Genomic_DNA"/>
</dbReference>
<reference evidence="2" key="1">
    <citation type="journal article" date="2020" name="Stud. Mycol.">
        <title>101 Dothideomycetes genomes: a test case for predicting lifestyles and emergence of pathogens.</title>
        <authorList>
            <person name="Haridas S."/>
            <person name="Albert R."/>
            <person name="Binder M."/>
            <person name="Bloem J."/>
            <person name="Labutti K."/>
            <person name="Salamov A."/>
            <person name="Andreopoulos B."/>
            <person name="Baker S."/>
            <person name="Barry K."/>
            <person name="Bills G."/>
            <person name="Bluhm B."/>
            <person name="Cannon C."/>
            <person name="Castanera R."/>
            <person name="Culley D."/>
            <person name="Daum C."/>
            <person name="Ezra D."/>
            <person name="Gonzalez J."/>
            <person name="Henrissat B."/>
            <person name="Kuo A."/>
            <person name="Liang C."/>
            <person name="Lipzen A."/>
            <person name="Lutzoni F."/>
            <person name="Magnuson J."/>
            <person name="Mondo S."/>
            <person name="Nolan M."/>
            <person name="Ohm R."/>
            <person name="Pangilinan J."/>
            <person name="Park H.-J."/>
            <person name="Ramirez L."/>
            <person name="Alfaro M."/>
            <person name="Sun H."/>
            <person name="Tritt A."/>
            <person name="Yoshinaga Y."/>
            <person name="Zwiers L.-H."/>
            <person name="Turgeon B."/>
            <person name="Goodwin S."/>
            <person name="Spatafora J."/>
            <person name="Crous P."/>
            <person name="Grigoriev I."/>
        </authorList>
    </citation>
    <scope>NUCLEOTIDE SEQUENCE</scope>
    <source>
        <strain evidence="2">CBS 121739</strain>
    </source>
</reference>
<dbReference type="GeneID" id="54481453"/>
<name>A0A6A6WBK4_9PEZI</name>
<protein>
    <recommendedName>
        <fullName evidence="4">DUF4185 domain-containing protein</fullName>
    </recommendedName>
</protein>
<dbReference type="AlphaFoldDB" id="A0A6A6WBK4"/>
<proteinExistence type="predicted"/>
<organism evidence="2 3">
    <name type="scientific">Pseudovirgaria hyperparasitica</name>
    <dbReference type="NCBI Taxonomy" id="470096"/>
    <lineage>
        <taxon>Eukaryota</taxon>
        <taxon>Fungi</taxon>
        <taxon>Dikarya</taxon>
        <taxon>Ascomycota</taxon>
        <taxon>Pezizomycotina</taxon>
        <taxon>Dothideomycetes</taxon>
        <taxon>Dothideomycetes incertae sedis</taxon>
        <taxon>Acrospermales</taxon>
        <taxon>Acrospermaceae</taxon>
        <taxon>Pseudovirgaria</taxon>
    </lineage>
</organism>
<gene>
    <name evidence="2" type="ORF">EJ05DRAFT_276114</name>
</gene>